<dbReference type="AlphaFoldDB" id="A0AAI8BA65"/>
<dbReference type="KEGG" id="bok:DM82_3921"/>
<accession>A0AAI8BA65</accession>
<gene>
    <name evidence="2" type="ORF">DM82_3921</name>
</gene>
<dbReference type="Proteomes" id="UP000029424">
    <property type="component" value="Chromosome 2"/>
</dbReference>
<evidence type="ECO:0000313" key="3">
    <source>
        <dbReference type="Proteomes" id="UP000029424"/>
    </source>
</evidence>
<reference evidence="2 3" key="1">
    <citation type="submission" date="2014-06" db="EMBL/GenBank/DDBJ databases">
        <authorList>
            <person name="Bishop-Lilly K.A."/>
            <person name="Broomall S.M."/>
            <person name="Chain P.S."/>
            <person name="Chertkov O."/>
            <person name="Coyne S.R."/>
            <person name="Daligault H.E."/>
            <person name="Davenport K.W."/>
            <person name="Erkkila T."/>
            <person name="Frey K.G."/>
            <person name="Gibbons H.S."/>
            <person name="Gu W."/>
            <person name="Jaissle J."/>
            <person name="Johnson S.L."/>
            <person name="Koroleva G.I."/>
            <person name="Ladner J.T."/>
            <person name="Lo C.-C."/>
            <person name="Minogue T.D."/>
            <person name="Munk C."/>
            <person name="Palacios G.F."/>
            <person name="Redden C.L."/>
            <person name="Rosenzweig C.N."/>
            <person name="Scholz M.B."/>
            <person name="Teshima H."/>
            <person name="Xu Y."/>
        </authorList>
    </citation>
    <scope>NUCLEOTIDE SEQUENCE [LARGE SCALE GENOMIC DNA]</scope>
    <source>
        <strain evidence="2 3">EO147</strain>
    </source>
</reference>
<keyword evidence="3" id="KW-1185">Reference proteome</keyword>
<evidence type="ECO:0000313" key="2">
    <source>
        <dbReference type="EMBL" id="AIO69048.1"/>
    </source>
</evidence>
<proteinExistence type="predicted"/>
<evidence type="ECO:0000256" key="1">
    <source>
        <dbReference type="SAM" id="MobiDB-lite"/>
    </source>
</evidence>
<protein>
    <submittedName>
        <fullName evidence="2">MFS transporter domain protein</fullName>
    </submittedName>
</protein>
<name>A0AAI8BA65_9BURK</name>
<organism evidence="2 3">
    <name type="scientific">Burkholderia oklahomensis</name>
    <dbReference type="NCBI Taxonomy" id="342113"/>
    <lineage>
        <taxon>Bacteria</taxon>
        <taxon>Pseudomonadati</taxon>
        <taxon>Pseudomonadota</taxon>
        <taxon>Betaproteobacteria</taxon>
        <taxon>Burkholderiales</taxon>
        <taxon>Burkholderiaceae</taxon>
        <taxon>Burkholderia</taxon>
        <taxon>pseudomallei group</taxon>
    </lineage>
</organism>
<sequence length="125" mass="13646">MTAVPIDCLSSCVDSIGARRMRPASAVYRVETCRLRSQRAGSVNVSRPATNNELDAWQRTDRNRHAAKPTSGPAMKSRRLPVRSGGQDVAHMPIIVATYGRIASMPTRPIPPWVRFFGSVGSLNA</sequence>
<feature type="compositionally biased region" description="Polar residues" evidence="1">
    <location>
        <begin position="39"/>
        <end position="53"/>
    </location>
</feature>
<feature type="region of interest" description="Disordered" evidence="1">
    <location>
        <begin position="39"/>
        <end position="86"/>
    </location>
</feature>
<dbReference type="EMBL" id="CP008727">
    <property type="protein sequence ID" value="AIO69048.1"/>
    <property type="molecule type" value="Genomic_DNA"/>
</dbReference>